<keyword evidence="2" id="KW-1185">Reference proteome</keyword>
<protein>
    <submittedName>
        <fullName evidence="1">Uncharacterized protein</fullName>
    </submittedName>
</protein>
<organism evidence="1 2">
    <name type="scientific">Hypoxylon rubiginosum</name>
    <dbReference type="NCBI Taxonomy" id="110542"/>
    <lineage>
        <taxon>Eukaryota</taxon>
        <taxon>Fungi</taxon>
        <taxon>Dikarya</taxon>
        <taxon>Ascomycota</taxon>
        <taxon>Pezizomycotina</taxon>
        <taxon>Sordariomycetes</taxon>
        <taxon>Xylariomycetidae</taxon>
        <taxon>Xylariales</taxon>
        <taxon>Hypoxylaceae</taxon>
        <taxon>Hypoxylon</taxon>
    </lineage>
</organism>
<sequence>MESFGYSQRRGAPAGGQMRKLVFFIAAASTLASTFASPQPIADNLAVTNGASLEARSGWSFSCYSGGESCFTGTIGKDGTTKGKGSGVIGCTEINKRGCSKFSFESGEDYKLCLYASDDCTGDGKGTDGSRVCGYAGDSSPGSYQVVSYDADCI</sequence>
<name>A0ACC0D485_9PEZI</name>
<dbReference type="EMBL" id="MU394307">
    <property type="protein sequence ID" value="KAI6087557.1"/>
    <property type="molecule type" value="Genomic_DNA"/>
</dbReference>
<accession>A0ACC0D485</accession>
<evidence type="ECO:0000313" key="2">
    <source>
        <dbReference type="Proteomes" id="UP001497680"/>
    </source>
</evidence>
<comment type="caution">
    <text evidence="1">The sequence shown here is derived from an EMBL/GenBank/DDBJ whole genome shotgun (WGS) entry which is preliminary data.</text>
</comment>
<gene>
    <name evidence="1" type="ORF">F4821DRAFT_277731</name>
</gene>
<dbReference type="Proteomes" id="UP001497680">
    <property type="component" value="Unassembled WGS sequence"/>
</dbReference>
<evidence type="ECO:0000313" key="1">
    <source>
        <dbReference type="EMBL" id="KAI6087557.1"/>
    </source>
</evidence>
<proteinExistence type="predicted"/>
<reference evidence="1 2" key="1">
    <citation type="journal article" date="2022" name="New Phytol.">
        <title>Ecological generalism drives hyperdiversity of secondary metabolite gene clusters in xylarialean endophytes.</title>
        <authorList>
            <person name="Franco M.E.E."/>
            <person name="Wisecaver J.H."/>
            <person name="Arnold A.E."/>
            <person name="Ju Y.M."/>
            <person name="Slot J.C."/>
            <person name="Ahrendt S."/>
            <person name="Moore L.P."/>
            <person name="Eastman K.E."/>
            <person name="Scott K."/>
            <person name="Konkel Z."/>
            <person name="Mondo S.J."/>
            <person name="Kuo A."/>
            <person name="Hayes R.D."/>
            <person name="Haridas S."/>
            <person name="Andreopoulos B."/>
            <person name="Riley R."/>
            <person name="LaButti K."/>
            <person name="Pangilinan J."/>
            <person name="Lipzen A."/>
            <person name="Amirebrahimi M."/>
            <person name="Yan J."/>
            <person name="Adam C."/>
            <person name="Keymanesh K."/>
            <person name="Ng V."/>
            <person name="Louie K."/>
            <person name="Northen T."/>
            <person name="Drula E."/>
            <person name="Henrissat B."/>
            <person name="Hsieh H.M."/>
            <person name="Youens-Clark K."/>
            <person name="Lutzoni F."/>
            <person name="Miadlikowska J."/>
            <person name="Eastwood D.C."/>
            <person name="Hamelin R.C."/>
            <person name="Grigoriev I.V."/>
            <person name="U'Ren J.M."/>
        </authorList>
    </citation>
    <scope>NUCLEOTIDE SEQUENCE [LARGE SCALE GENOMIC DNA]</scope>
    <source>
        <strain evidence="1 2">ER1909</strain>
    </source>
</reference>